<dbReference type="AlphaFoldDB" id="A0A699GN19"/>
<dbReference type="PRINTS" id="PR00111">
    <property type="entry name" value="ABHYDROLASE"/>
</dbReference>
<dbReference type="Gene3D" id="2.30.30.140">
    <property type="match status" value="1"/>
</dbReference>
<evidence type="ECO:0000313" key="3">
    <source>
        <dbReference type="EMBL" id="GEV22360.1"/>
    </source>
</evidence>
<feature type="region of interest" description="Disordered" evidence="1">
    <location>
        <begin position="103"/>
        <end position="139"/>
    </location>
</feature>
<reference evidence="3" key="1">
    <citation type="journal article" date="2019" name="Sci. Rep.">
        <title>Draft genome of Tanacetum cinerariifolium, the natural source of mosquito coil.</title>
        <authorList>
            <person name="Yamashiro T."/>
            <person name="Shiraishi A."/>
            <person name="Satake H."/>
            <person name="Nakayama K."/>
        </authorList>
    </citation>
    <scope>NUCLEOTIDE SEQUENCE</scope>
</reference>
<protein>
    <submittedName>
        <fullName evidence="3">Probable lysophospholipase BODYGUARD 4</fullName>
    </submittedName>
</protein>
<dbReference type="Pfam" id="PF00561">
    <property type="entry name" value="Abhydrolase_1"/>
    <property type="match status" value="1"/>
</dbReference>
<dbReference type="SUPFAM" id="SSF53474">
    <property type="entry name" value="alpha/beta-Hydrolases"/>
    <property type="match status" value="1"/>
</dbReference>
<dbReference type="InterPro" id="IPR000073">
    <property type="entry name" value="AB_hydrolase_1"/>
</dbReference>
<dbReference type="InterPro" id="IPR029058">
    <property type="entry name" value="AB_hydrolase_fold"/>
</dbReference>
<dbReference type="Pfam" id="PF11623">
    <property type="entry name" value="NdhS"/>
    <property type="match status" value="1"/>
</dbReference>
<dbReference type="EMBL" id="BKCJ010017727">
    <property type="protein sequence ID" value="GEV22360.1"/>
    <property type="molecule type" value="Genomic_DNA"/>
</dbReference>
<dbReference type="Gene3D" id="3.40.50.1820">
    <property type="entry name" value="alpha/beta hydrolase"/>
    <property type="match status" value="1"/>
</dbReference>
<feature type="domain" description="AB hydrolase-1" evidence="2">
    <location>
        <begin position="355"/>
        <end position="460"/>
    </location>
</feature>
<evidence type="ECO:0000256" key="1">
    <source>
        <dbReference type="SAM" id="MobiDB-lite"/>
    </source>
</evidence>
<comment type="caution">
    <text evidence="3">The sequence shown here is derived from an EMBL/GenBank/DDBJ whole genome shotgun (WGS) entry which is preliminary data.</text>
</comment>
<dbReference type="PANTHER" id="PTHR35494">
    <property type="entry name" value="NAD(P)H-QUINONE OXIDOREDUCTASE SUBUNIT S, CHLOROPLASTIC"/>
    <property type="match status" value="1"/>
</dbReference>
<feature type="region of interest" description="Disordered" evidence="1">
    <location>
        <begin position="52"/>
        <end position="72"/>
    </location>
</feature>
<accession>A0A699GN19</accession>
<proteinExistence type="predicted"/>
<dbReference type="PANTHER" id="PTHR35494:SF1">
    <property type="entry name" value="NAD(P)H-QUINONE OXIDOREDUCTASE SUBUNIT S, CHLOROPLASTIC"/>
    <property type="match status" value="1"/>
</dbReference>
<dbReference type="GO" id="GO:0016787">
    <property type="term" value="F:hydrolase activity"/>
    <property type="evidence" value="ECO:0007669"/>
    <property type="project" value="UniProtKB-ARBA"/>
</dbReference>
<organism evidence="3">
    <name type="scientific">Tanacetum cinerariifolium</name>
    <name type="common">Dalmatian daisy</name>
    <name type="synonym">Chrysanthemum cinerariifolium</name>
    <dbReference type="NCBI Taxonomy" id="118510"/>
    <lineage>
        <taxon>Eukaryota</taxon>
        <taxon>Viridiplantae</taxon>
        <taxon>Streptophyta</taxon>
        <taxon>Embryophyta</taxon>
        <taxon>Tracheophyta</taxon>
        <taxon>Spermatophyta</taxon>
        <taxon>Magnoliopsida</taxon>
        <taxon>eudicotyledons</taxon>
        <taxon>Gunneridae</taxon>
        <taxon>Pentapetalae</taxon>
        <taxon>asterids</taxon>
        <taxon>campanulids</taxon>
        <taxon>Asterales</taxon>
        <taxon>Asteraceae</taxon>
        <taxon>Asteroideae</taxon>
        <taxon>Anthemideae</taxon>
        <taxon>Anthemidinae</taxon>
        <taxon>Tanacetum</taxon>
    </lineage>
</organism>
<gene>
    <name evidence="3" type="ORF">Tci_094337</name>
</gene>
<evidence type="ECO:0000259" key="2">
    <source>
        <dbReference type="Pfam" id="PF00561"/>
    </source>
</evidence>
<dbReference type="InterPro" id="IPR021659">
    <property type="entry name" value="NdhS"/>
</dbReference>
<name>A0A699GN19_TANCI</name>
<sequence length="631" mass="70731">MAATSFNLSSLHLHKSQFLGHTHKIIIPCAKFDLFEILGGRGLLGEKRLQEFLKKPPQETPTPPTTTTTTNDEENNVVTFNVPETGFDKELLGLTGGFPGGEKGLQDFIEKNPPPKKTPPPSSSTTNATFDQTISRRPKAPELPLLMPGMIAIVKNPNSPYHMYCGIVQRITDGKAGVLFEGGNWDRLITFKLNELERREKGPPMVSPRSVVLEELREKSDVAQKYVACNMLHLSTLFMFLVRYVDSFLEGKPTTCYCGGSQNGTTATTTKDYDERNIGVSDTLFSRKNVFREIIGWKFDDEGSKKSGSDDVRKIKKTRWSDCGCETCVSWMNIGADLKLHVDVQHPSKGNQENVIFLHGFISSSFLWTNTVFPQLADGKYRLFAVDLLGFGSSPKPQDCLYTLNDHVEMIEKSVIREFDLKSFHLVAHSMGCIIALALAAKHPDILKSITLIAPPYFLSSAEDDPSDIVLKRLACKTLWPPLLYGAAFMTWYEHLGRCVCFVVCRNHRTWEKFLKLVTRERKLSFLVMDITRHTHHSAFHTMHNVICGGAKMMDPCLKILGRFQARVTVFQGSRDEVVPLECSNNIKVMVPNAEVKIIDGANHRSVIIGREKQFAADLELIWDSVSNATG</sequence>
<dbReference type="GO" id="GO:0009767">
    <property type="term" value="P:photosynthetic electron transport chain"/>
    <property type="evidence" value="ECO:0007669"/>
    <property type="project" value="InterPro"/>
</dbReference>